<dbReference type="PANTHER" id="PTHR33154:SF33">
    <property type="entry name" value="TRANSCRIPTIONAL REPRESSOR SDPR"/>
    <property type="match status" value="1"/>
</dbReference>
<dbReference type="GO" id="GO:0003677">
    <property type="term" value="F:DNA binding"/>
    <property type="evidence" value="ECO:0007669"/>
    <property type="project" value="UniProtKB-KW"/>
</dbReference>
<name>A0A0P6XVP7_9CHLR</name>
<keyword evidence="6" id="KW-1185">Reference proteome</keyword>
<accession>A0A0P6XVP7</accession>
<dbReference type="InterPro" id="IPR011991">
    <property type="entry name" value="ArsR-like_HTH"/>
</dbReference>
<dbReference type="CDD" id="cd00090">
    <property type="entry name" value="HTH_ARSR"/>
    <property type="match status" value="1"/>
</dbReference>
<comment type="caution">
    <text evidence="5">The sequence shown here is derived from an EMBL/GenBank/DDBJ whole genome shotgun (WGS) entry which is preliminary data.</text>
</comment>
<dbReference type="Proteomes" id="UP000050501">
    <property type="component" value="Unassembled WGS sequence"/>
</dbReference>
<keyword evidence="2" id="KW-0238">DNA-binding</keyword>
<evidence type="ECO:0000256" key="3">
    <source>
        <dbReference type="ARBA" id="ARBA00023163"/>
    </source>
</evidence>
<dbReference type="Gene3D" id="1.10.10.10">
    <property type="entry name" value="Winged helix-like DNA-binding domain superfamily/Winged helix DNA-binding domain"/>
    <property type="match status" value="1"/>
</dbReference>
<reference evidence="5 6" key="1">
    <citation type="submission" date="2015-07" db="EMBL/GenBank/DDBJ databases">
        <title>Genome sequence of Levilinea saccharolytica DSM 16555.</title>
        <authorList>
            <person name="Hemp J."/>
            <person name="Ward L.M."/>
            <person name="Pace L.A."/>
            <person name="Fischer W.W."/>
        </authorList>
    </citation>
    <scope>NUCLEOTIDE SEQUENCE [LARGE SCALE GENOMIC DNA]</scope>
    <source>
        <strain evidence="5 6">KIBI-1</strain>
    </source>
</reference>
<dbReference type="Pfam" id="PF01022">
    <property type="entry name" value="HTH_5"/>
    <property type="match status" value="1"/>
</dbReference>
<dbReference type="SMART" id="SM00419">
    <property type="entry name" value="HTH_CRP"/>
    <property type="match status" value="1"/>
</dbReference>
<dbReference type="STRING" id="229921.ADN01_11070"/>
<evidence type="ECO:0000259" key="4">
    <source>
        <dbReference type="PROSITE" id="PS50987"/>
    </source>
</evidence>
<dbReference type="PRINTS" id="PR00778">
    <property type="entry name" value="HTHARSR"/>
</dbReference>
<feature type="domain" description="HTH arsR-type" evidence="4">
    <location>
        <begin position="10"/>
        <end position="104"/>
    </location>
</feature>
<evidence type="ECO:0000256" key="2">
    <source>
        <dbReference type="ARBA" id="ARBA00023125"/>
    </source>
</evidence>
<dbReference type="SMART" id="SM00418">
    <property type="entry name" value="HTH_ARSR"/>
    <property type="match status" value="1"/>
</dbReference>
<organism evidence="5 6">
    <name type="scientific">Levilinea saccharolytica</name>
    <dbReference type="NCBI Taxonomy" id="229921"/>
    <lineage>
        <taxon>Bacteria</taxon>
        <taxon>Bacillati</taxon>
        <taxon>Chloroflexota</taxon>
        <taxon>Anaerolineae</taxon>
        <taxon>Anaerolineales</taxon>
        <taxon>Anaerolineaceae</taxon>
        <taxon>Levilinea</taxon>
    </lineage>
</organism>
<protein>
    <submittedName>
        <fullName evidence="5">ArsR family transcriptional regulator</fullName>
    </submittedName>
</protein>
<dbReference type="GO" id="GO:0003700">
    <property type="term" value="F:DNA-binding transcription factor activity"/>
    <property type="evidence" value="ECO:0007669"/>
    <property type="project" value="InterPro"/>
</dbReference>
<dbReference type="SUPFAM" id="SSF46785">
    <property type="entry name" value="Winged helix' DNA-binding domain"/>
    <property type="match status" value="1"/>
</dbReference>
<dbReference type="InterPro" id="IPR001845">
    <property type="entry name" value="HTH_ArsR_DNA-bd_dom"/>
</dbReference>
<keyword evidence="3" id="KW-0804">Transcription</keyword>
<dbReference type="EMBL" id="LGCM01000039">
    <property type="protein sequence ID" value="KPL80673.1"/>
    <property type="molecule type" value="Genomic_DNA"/>
</dbReference>
<dbReference type="NCBIfam" id="NF033788">
    <property type="entry name" value="HTH_metalloreg"/>
    <property type="match status" value="1"/>
</dbReference>
<dbReference type="InterPro" id="IPR051081">
    <property type="entry name" value="HTH_MetalResp_TranReg"/>
</dbReference>
<dbReference type="PROSITE" id="PS50987">
    <property type="entry name" value="HTH_ARSR_2"/>
    <property type="match status" value="1"/>
</dbReference>
<evidence type="ECO:0000313" key="6">
    <source>
        <dbReference type="Proteomes" id="UP000050501"/>
    </source>
</evidence>
<proteinExistence type="predicted"/>
<evidence type="ECO:0000313" key="5">
    <source>
        <dbReference type="EMBL" id="KPL80673.1"/>
    </source>
</evidence>
<dbReference type="InterPro" id="IPR036390">
    <property type="entry name" value="WH_DNA-bd_sf"/>
</dbReference>
<dbReference type="AlphaFoldDB" id="A0A0P6XVP7"/>
<dbReference type="PANTHER" id="PTHR33154">
    <property type="entry name" value="TRANSCRIPTIONAL REGULATOR, ARSR FAMILY"/>
    <property type="match status" value="1"/>
</dbReference>
<dbReference type="InterPro" id="IPR036388">
    <property type="entry name" value="WH-like_DNA-bd_sf"/>
</dbReference>
<sequence>MRLKEFKINDPQPAFIQLLSFFKALADEKRLKIIGLLAQKPQSVENISAALGLSVSTTSHHLSRLSKAGLVSARAEGYYSIYSLNTEKLHQMSQQVLQPQNLPELAPEAVEDVFERKVLNAFIDAEGRIKAFPAQQKKFLVLLRYVVNAFEPDTTYTEKEVNEILLRFNPDTAQLRRSLVEHHLMSREGGGGQYWRTDETP</sequence>
<evidence type="ECO:0000256" key="1">
    <source>
        <dbReference type="ARBA" id="ARBA00023015"/>
    </source>
</evidence>
<gene>
    <name evidence="5" type="ORF">ADN01_11070</name>
</gene>
<dbReference type="InterPro" id="IPR012318">
    <property type="entry name" value="HTH_CRP"/>
</dbReference>
<keyword evidence="1" id="KW-0805">Transcription regulation</keyword>
<dbReference type="Pfam" id="PF09860">
    <property type="entry name" value="DUF2087"/>
    <property type="match status" value="1"/>
</dbReference>
<dbReference type="InterPro" id="IPR018656">
    <property type="entry name" value="DUF2087"/>
</dbReference>